<keyword evidence="2" id="KW-1185">Reference proteome</keyword>
<evidence type="ECO:0008006" key="3">
    <source>
        <dbReference type="Google" id="ProtNLM"/>
    </source>
</evidence>
<comment type="caution">
    <text evidence="1">The sequence shown here is derived from an EMBL/GenBank/DDBJ whole genome shotgun (WGS) entry which is preliminary data.</text>
</comment>
<evidence type="ECO:0000313" key="2">
    <source>
        <dbReference type="Proteomes" id="UP001602119"/>
    </source>
</evidence>
<reference evidence="1 2" key="1">
    <citation type="submission" date="2024-10" db="EMBL/GenBank/DDBJ databases">
        <title>The Natural Products Discovery Center: Release of the First 8490 Sequenced Strains for Exploring Actinobacteria Biosynthetic Diversity.</title>
        <authorList>
            <person name="Kalkreuter E."/>
            <person name="Kautsar S.A."/>
            <person name="Yang D."/>
            <person name="Bader C.D."/>
            <person name="Teijaro C.N."/>
            <person name="Fluegel L."/>
            <person name="Davis C.M."/>
            <person name="Simpson J.R."/>
            <person name="Lauterbach L."/>
            <person name="Steele A.D."/>
            <person name="Gui C."/>
            <person name="Meng S."/>
            <person name="Li G."/>
            <person name="Viehrig K."/>
            <person name="Ye F."/>
            <person name="Su P."/>
            <person name="Kiefer A.F."/>
            <person name="Nichols A."/>
            <person name="Cepeda A.J."/>
            <person name="Yan W."/>
            <person name="Fan B."/>
            <person name="Jiang Y."/>
            <person name="Adhikari A."/>
            <person name="Zheng C.-J."/>
            <person name="Schuster L."/>
            <person name="Cowan T.M."/>
            <person name="Smanski M.J."/>
            <person name="Chevrette M.G."/>
            <person name="De Carvalho L.P.S."/>
            <person name="Shen B."/>
        </authorList>
    </citation>
    <scope>NUCLEOTIDE SEQUENCE [LARGE SCALE GENOMIC DNA]</scope>
    <source>
        <strain evidence="1 2">NPDC001281</strain>
    </source>
</reference>
<name>A0ABW6V1S2_MICFU</name>
<dbReference type="EMBL" id="JBIAXI010000003">
    <property type="protein sequence ID" value="MFF4772547.1"/>
    <property type="molecule type" value="Genomic_DNA"/>
</dbReference>
<dbReference type="Proteomes" id="UP001602119">
    <property type="component" value="Unassembled WGS sequence"/>
</dbReference>
<sequence length="61" mass="6915">MLPAVIMVCRQTVSLGRQHAGEVVTVHVSDTTFTIDLDEGPRMARRTTDIPIRNHKPHRPR</sequence>
<evidence type="ECO:0000313" key="1">
    <source>
        <dbReference type="EMBL" id="MFF4772547.1"/>
    </source>
</evidence>
<gene>
    <name evidence="1" type="ORF">ACFY05_06780</name>
</gene>
<dbReference type="RefSeq" id="WP_387340957.1">
    <property type="nucleotide sequence ID" value="NZ_JBIAXI010000003.1"/>
</dbReference>
<accession>A0ABW6V1S2</accession>
<proteinExistence type="predicted"/>
<organism evidence="1 2">
    <name type="scientific">Microtetraspora fusca</name>
    <dbReference type="NCBI Taxonomy" id="1997"/>
    <lineage>
        <taxon>Bacteria</taxon>
        <taxon>Bacillati</taxon>
        <taxon>Actinomycetota</taxon>
        <taxon>Actinomycetes</taxon>
        <taxon>Streptosporangiales</taxon>
        <taxon>Streptosporangiaceae</taxon>
        <taxon>Microtetraspora</taxon>
    </lineage>
</organism>
<protein>
    <recommendedName>
        <fullName evidence="3">Carbon storage regulator</fullName>
    </recommendedName>
</protein>